<evidence type="ECO:0000313" key="4">
    <source>
        <dbReference type="EMBL" id="CAF4335643.1"/>
    </source>
</evidence>
<sequence>AGDVSYRISLAGCPYLKKYLIHLTSTHGINKHFIVSCPLCNSTFSSARSFSIHISSRHERRLNDDVDKTDSDVQNGSVELLDNLINDRTLFNEMEEKAGEVEEGEDQQQEEHAQQNNDSNTSFIKRILHLLFTLQSLYCVSEAAISYVAMNLAGILEWILNHNDVSLKRT</sequence>
<comment type="caution">
    <text evidence="3">The sequence shown here is derived from an EMBL/GenBank/DDBJ whole genome shotgun (WGS) entry which is preliminary data.</text>
</comment>
<feature type="region of interest" description="Disordered" evidence="1">
    <location>
        <begin position="97"/>
        <end position="118"/>
    </location>
</feature>
<reference evidence="3" key="1">
    <citation type="submission" date="2021-02" db="EMBL/GenBank/DDBJ databases">
        <authorList>
            <person name="Nowell W R."/>
        </authorList>
    </citation>
    <scope>NUCLEOTIDE SEQUENCE</scope>
</reference>
<organism evidence="3 5">
    <name type="scientific">Didymodactylos carnosus</name>
    <dbReference type="NCBI Taxonomy" id="1234261"/>
    <lineage>
        <taxon>Eukaryota</taxon>
        <taxon>Metazoa</taxon>
        <taxon>Spiralia</taxon>
        <taxon>Gnathifera</taxon>
        <taxon>Rotifera</taxon>
        <taxon>Eurotatoria</taxon>
        <taxon>Bdelloidea</taxon>
        <taxon>Philodinida</taxon>
        <taxon>Philodinidae</taxon>
        <taxon>Didymodactylos</taxon>
    </lineage>
</organism>
<dbReference type="Proteomes" id="UP000681722">
    <property type="component" value="Unassembled WGS sequence"/>
</dbReference>
<feature type="non-terminal residue" evidence="3">
    <location>
        <position position="1"/>
    </location>
</feature>
<proteinExistence type="predicted"/>
<dbReference type="EMBL" id="CAJNOQ010020316">
    <property type="protein sequence ID" value="CAF1466607.1"/>
    <property type="molecule type" value="Genomic_DNA"/>
</dbReference>
<evidence type="ECO:0000313" key="5">
    <source>
        <dbReference type="Proteomes" id="UP000663829"/>
    </source>
</evidence>
<protein>
    <recommendedName>
        <fullName evidence="2">C2H2-type domain-containing protein</fullName>
    </recommendedName>
</protein>
<evidence type="ECO:0000256" key="1">
    <source>
        <dbReference type="SAM" id="MobiDB-lite"/>
    </source>
</evidence>
<dbReference type="InterPro" id="IPR013087">
    <property type="entry name" value="Znf_C2H2_type"/>
</dbReference>
<evidence type="ECO:0000259" key="2">
    <source>
        <dbReference type="PROSITE" id="PS00028"/>
    </source>
</evidence>
<keyword evidence="5" id="KW-1185">Reference proteome</keyword>
<gene>
    <name evidence="3" type="ORF">GPM918_LOCUS35301</name>
    <name evidence="4" type="ORF">SRO942_LOCUS36020</name>
</gene>
<dbReference type="PROSITE" id="PS00028">
    <property type="entry name" value="ZINC_FINGER_C2H2_1"/>
    <property type="match status" value="1"/>
</dbReference>
<dbReference type="Proteomes" id="UP000663829">
    <property type="component" value="Unassembled WGS sequence"/>
</dbReference>
<name>A0A815QT23_9BILA</name>
<dbReference type="EMBL" id="CAJOBC010085781">
    <property type="protein sequence ID" value="CAF4335643.1"/>
    <property type="molecule type" value="Genomic_DNA"/>
</dbReference>
<evidence type="ECO:0000313" key="3">
    <source>
        <dbReference type="EMBL" id="CAF1466607.1"/>
    </source>
</evidence>
<dbReference type="AlphaFoldDB" id="A0A815QT23"/>
<accession>A0A815QT23</accession>
<feature type="domain" description="C2H2-type" evidence="2">
    <location>
        <begin position="37"/>
        <end position="58"/>
    </location>
</feature>